<reference evidence="1" key="2">
    <citation type="submission" date="2021-12" db="EMBL/GenBank/DDBJ databases">
        <title>Resequencing data analysis of finger millet.</title>
        <authorList>
            <person name="Hatakeyama M."/>
            <person name="Aluri S."/>
            <person name="Balachadran M.T."/>
            <person name="Sivarajan S.R."/>
            <person name="Poveda L."/>
            <person name="Shimizu-Inatsugi R."/>
            <person name="Schlapbach R."/>
            <person name="Sreeman S.M."/>
            <person name="Shimizu K.K."/>
        </authorList>
    </citation>
    <scope>NUCLEOTIDE SEQUENCE</scope>
</reference>
<protein>
    <submittedName>
        <fullName evidence="1">Uncharacterized protein</fullName>
    </submittedName>
</protein>
<reference evidence="1" key="1">
    <citation type="journal article" date="2018" name="DNA Res.">
        <title>Multiple hybrid de novo genome assembly of finger millet, an orphan allotetraploid crop.</title>
        <authorList>
            <person name="Hatakeyama M."/>
            <person name="Aluri S."/>
            <person name="Balachadran M.T."/>
            <person name="Sivarajan S.R."/>
            <person name="Patrignani A."/>
            <person name="Gruter S."/>
            <person name="Poveda L."/>
            <person name="Shimizu-Inatsugi R."/>
            <person name="Baeten J."/>
            <person name="Francoijs K.J."/>
            <person name="Nataraja K.N."/>
            <person name="Reddy Y.A.N."/>
            <person name="Phadnis S."/>
            <person name="Ravikumar R.L."/>
            <person name="Schlapbach R."/>
            <person name="Sreeman S.M."/>
            <person name="Shimizu K.K."/>
        </authorList>
    </citation>
    <scope>NUCLEOTIDE SEQUENCE</scope>
</reference>
<organism evidence="1 2">
    <name type="scientific">Eleusine coracana subsp. coracana</name>
    <dbReference type="NCBI Taxonomy" id="191504"/>
    <lineage>
        <taxon>Eukaryota</taxon>
        <taxon>Viridiplantae</taxon>
        <taxon>Streptophyta</taxon>
        <taxon>Embryophyta</taxon>
        <taxon>Tracheophyta</taxon>
        <taxon>Spermatophyta</taxon>
        <taxon>Magnoliopsida</taxon>
        <taxon>Liliopsida</taxon>
        <taxon>Poales</taxon>
        <taxon>Poaceae</taxon>
        <taxon>PACMAD clade</taxon>
        <taxon>Chloridoideae</taxon>
        <taxon>Cynodonteae</taxon>
        <taxon>Eleusininae</taxon>
        <taxon>Eleusine</taxon>
    </lineage>
</organism>
<gene>
    <name evidence="1" type="primary">ga16794</name>
    <name evidence="1" type="ORF">PR202_ga16794</name>
</gene>
<keyword evidence="2" id="KW-1185">Reference proteome</keyword>
<comment type="caution">
    <text evidence="1">The sequence shown here is derived from an EMBL/GenBank/DDBJ whole genome shotgun (WGS) entry which is preliminary data.</text>
</comment>
<sequence>MDARGSVQPHSSMTHTSQLPIWMRLGFCALVKRSTPSASAVLDEARVTLLAHPLEARVPHRALLQCGLGYHRCRH</sequence>
<dbReference type="EMBL" id="BQKI01000007">
    <property type="protein sequence ID" value="GJM99673.1"/>
    <property type="molecule type" value="Genomic_DNA"/>
</dbReference>
<evidence type="ECO:0000313" key="2">
    <source>
        <dbReference type="Proteomes" id="UP001054889"/>
    </source>
</evidence>
<dbReference type="Proteomes" id="UP001054889">
    <property type="component" value="Unassembled WGS sequence"/>
</dbReference>
<dbReference type="AlphaFoldDB" id="A0AAV5CNN3"/>
<accession>A0AAV5CNN3</accession>
<evidence type="ECO:0000313" key="1">
    <source>
        <dbReference type="EMBL" id="GJM99673.1"/>
    </source>
</evidence>
<name>A0AAV5CNN3_ELECO</name>
<proteinExistence type="predicted"/>